<dbReference type="PANTHER" id="PTHR34123">
    <property type="entry name" value="OS04G0578200 PROTEIN"/>
    <property type="match status" value="1"/>
</dbReference>
<name>A0AB34IZL0_PRYPA</name>
<evidence type="ECO:0000313" key="1">
    <source>
        <dbReference type="EMBL" id="KAL1508626.1"/>
    </source>
</evidence>
<dbReference type="AlphaFoldDB" id="A0AB34IZL0"/>
<reference evidence="1 2" key="1">
    <citation type="journal article" date="2024" name="Science">
        <title>Giant polyketide synthase enzymes in the biosynthesis of giant marine polyether toxins.</title>
        <authorList>
            <person name="Fallon T.R."/>
            <person name="Shende V.V."/>
            <person name="Wierzbicki I.H."/>
            <person name="Pendleton A.L."/>
            <person name="Watervoot N.F."/>
            <person name="Auber R.P."/>
            <person name="Gonzalez D.J."/>
            <person name="Wisecaver J.H."/>
            <person name="Moore B.S."/>
        </authorList>
    </citation>
    <scope>NUCLEOTIDE SEQUENCE [LARGE SCALE GENOMIC DNA]</scope>
    <source>
        <strain evidence="1 2">12B1</strain>
    </source>
</reference>
<dbReference type="InterPro" id="IPR018790">
    <property type="entry name" value="DUF2358"/>
</dbReference>
<sequence length="240" mass="26207">MALLWLPGVAHALVGGAPSPHHVVRGFDPRAPTLPSFSRPRVTVQRHIPARCGEPTQSDAGPGGKLLWFATEAFGKLAAAAKGGGGAPPSDDEERAAPLDARDLEARLRADWERQYFLTGDVDEGVYELDCEFADPFVSFKGLGRFKENLQNLAGGFITDSECRLLEFKFDGEKEFNTRAVVKLELGLPWKPVLAWVWGVTYVVNPETGRVCRHLEAWEVSAAEGIAQLFRPGNGLRGRG</sequence>
<organism evidence="1 2">
    <name type="scientific">Prymnesium parvum</name>
    <name type="common">Toxic golden alga</name>
    <dbReference type="NCBI Taxonomy" id="97485"/>
    <lineage>
        <taxon>Eukaryota</taxon>
        <taxon>Haptista</taxon>
        <taxon>Haptophyta</taxon>
        <taxon>Prymnesiophyceae</taxon>
        <taxon>Prymnesiales</taxon>
        <taxon>Prymnesiaceae</taxon>
        <taxon>Prymnesium</taxon>
    </lineage>
</organism>
<gene>
    <name evidence="1" type="ORF">AB1Y20_004722</name>
</gene>
<dbReference type="Proteomes" id="UP001515480">
    <property type="component" value="Unassembled WGS sequence"/>
</dbReference>
<comment type="caution">
    <text evidence="1">The sequence shown here is derived from an EMBL/GenBank/DDBJ whole genome shotgun (WGS) entry which is preliminary data.</text>
</comment>
<evidence type="ECO:0008006" key="3">
    <source>
        <dbReference type="Google" id="ProtNLM"/>
    </source>
</evidence>
<accession>A0AB34IZL0</accession>
<keyword evidence="2" id="KW-1185">Reference proteome</keyword>
<proteinExistence type="predicted"/>
<dbReference type="Pfam" id="PF10184">
    <property type="entry name" value="DUF2358"/>
    <property type="match status" value="1"/>
</dbReference>
<dbReference type="EMBL" id="JBGBPQ010000016">
    <property type="protein sequence ID" value="KAL1508626.1"/>
    <property type="molecule type" value="Genomic_DNA"/>
</dbReference>
<evidence type="ECO:0000313" key="2">
    <source>
        <dbReference type="Proteomes" id="UP001515480"/>
    </source>
</evidence>
<protein>
    <recommendedName>
        <fullName evidence="3">SnoaL-like domain-containing protein</fullName>
    </recommendedName>
</protein>
<dbReference type="PANTHER" id="PTHR34123:SF1">
    <property type="entry name" value="OS04G0578200 PROTEIN"/>
    <property type="match status" value="1"/>
</dbReference>